<dbReference type="InterPro" id="IPR015424">
    <property type="entry name" value="PyrdxlP-dep_Trfase"/>
</dbReference>
<dbReference type="UniPathway" id="UPA00148"/>
<evidence type="ECO:0000313" key="12">
    <source>
        <dbReference type="Proteomes" id="UP000317617"/>
    </source>
</evidence>
<keyword evidence="7" id="KW-0456">Lyase</keyword>
<dbReference type="NCBIfam" id="TIGR01140">
    <property type="entry name" value="L_thr_O3P_dcar"/>
    <property type="match status" value="1"/>
</dbReference>
<dbReference type="GO" id="GO:0009236">
    <property type="term" value="P:cobalamin biosynthetic process"/>
    <property type="evidence" value="ECO:0007669"/>
    <property type="project" value="UniProtKB-UniPathway"/>
</dbReference>
<dbReference type="CDD" id="cd00609">
    <property type="entry name" value="AAT_like"/>
    <property type="match status" value="1"/>
</dbReference>
<evidence type="ECO:0000256" key="6">
    <source>
        <dbReference type="ARBA" id="ARBA00022898"/>
    </source>
</evidence>
<dbReference type="InterPro" id="IPR015421">
    <property type="entry name" value="PyrdxlP-dep_Trfase_major"/>
</dbReference>
<dbReference type="Pfam" id="PF00155">
    <property type="entry name" value="Aminotran_1_2"/>
    <property type="match status" value="1"/>
</dbReference>
<dbReference type="Gene3D" id="3.90.1150.10">
    <property type="entry name" value="Aspartate Aminotransferase, domain 1"/>
    <property type="match status" value="1"/>
</dbReference>
<dbReference type="GO" id="GO:0030170">
    <property type="term" value="F:pyridoxal phosphate binding"/>
    <property type="evidence" value="ECO:0007669"/>
    <property type="project" value="InterPro"/>
</dbReference>
<dbReference type="Proteomes" id="UP000317617">
    <property type="component" value="Unassembled WGS sequence"/>
</dbReference>
<dbReference type="SUPFAM" id="SSF53383">
    <property type="entry name" value="PLP-dependent transferases"/>
    <property type="match status" value="1"/>
</dbReference>
<comment type="function">
    <text evidence="2">Decarboxylates L-threonine-O-3-phosphate to yield (R)-1-amino-2-propanol O-2-phosphate, the precursor for the linkage between the nucleotide loop and the corrin ring in cobalamin.</text>
</comment>
<dbReference type="InterPro" id="IPR015422">
    <property type="entry name" value="PyrdxlP-dep_Trfase_small"/>
</dbReference>
<dbReference type="PANTHER" id="PTHR42885:SF1">
    <property type="entry name" value="THREONINE-PHOSPHATE DECARBOXYLASE"/>
    <property type="match status" value="1"/>
</dbReference>
<dbReference type="EC" id="4.1.1.81" evidence="4"/>
<protein>
    <recommendedName>
        <fullName evidence="4">threonine-phosphate decarboxylase</fullName>
        <ecNumber evidence="4">4.1.1.81</ecNumber>
    </recommendedName>
    <alternativeName>
        <fullName evidence="8">L-threonine-O-3-phosphate decarboxylase</fullName>
    </alternativeName>
</protein>
<evidence type="ECO:0000256" key="8">
    <source>
        <dbReference type="ARBA" id="ARBA00029996"/>
    </source>
</evidence>
<dbReference type="InterPro" id="IPR004839">
    <property type="entry name" value="Aminotransferase_I/II_large"/>
</dbReference>
<evidence type="ECO:0000256" key="5">
    <source>
        <dbReference type="ARBA" id="ARBA00022573"/>
    </source>
</evidence>
<dbReference type="STRING" id="104099.AD949_10055"/>
<comment type="pathway">
    <text evidence="3">Cofactor biosynthesis; adenosylcobalamin biosynthesis.</text>
</comment>
<evidence type="ECO:0000256" key="3">
    <source>
        <dbReference type="ARBA" id="ARBA00004953"/>
    </source>
</evidence>
<evidence type="ECO:0000256" key="1">
    <source>
        <dbReference type="ARBA" id="ARBA00001933"/>
    </source>
</evidence>
<evidence type="ECO:0000256" key="4">
    <source>
        <dbReference type="ARBA" id="ARBA00012285"/>
    </source>
</evidence>
<organism evidence="11 12">
    <name type="scientific">Acetobacter orleanensis</name>
    <dbReference type="NCBI Taxonomy" id="104099"/>
    <lineage>
        <taxon>Bacteria</taxon>
        <taxon>Pseudomonadati</taxon>
        <taxon>Pseudomonadota</taxon>
        <taxon>Alphaproteobacteria</taxon>
        <taxon>Acetobacterales</taxon>
        <taxon>Acetobacteraceae</taxon>
        <taxon>Acetobacter</taxon>
    </lineage>
</organism>
<keyword evidence="5" id="KW-0169">Cobalamin biosynthesis</keyword>
<comment type="caution">
    <text evidence="11">The sequence shown here is derived from an EMBL/GenBank/DDBJ whole genome shotgun (WGS) entry which is preliminary data.</text>
</comment>
<dbReference type="InterPro" id="IPR005860">
    <property type="entry name" value="CobD"/>
</dbReference>
<name>A0A4Y3TIB0_9PROT</name>
<gene>
    <name evidence="11" type="primary">cobC</name>
    <name evidence="11" type="ORF">AOR01nite_11980</name>
</gene>
<keyword evidence="6" id="KW-0663">Pyridoxal phosphate</keyword>
<evidence type="ECO:0000256" key="7">
    <source>
        <dbReference type="ARBA" id="ARBA00023239"/>
    </source>
</evidence>
<evidence type="ECO:0000256" key="2">
    <source>
        <dbReference type="ARBA" id="ARBA00003444"/>
    </source>
</evidence>
<evidence type="ECO:0000259" key="10">
    <source>
        <dbReference type="Pfam" id="PF00155"/>
    </source>
</evidence>
<dbReference type="PANTHER" id="PTHR42885">
    <property type="entry name" value="HISTIDINOL-PHOSPHATE AMINOTRANSFERASE-RELATED"/>
    <property type="match status" value="1"/>
</dbReference>
<evidence type="ECO:0000313" key="11">
    <source>
        <dbReference type="EMBL" id="GEB82721.1"/>
    </source>
</evidence>
<dbReference type="GO" id="GO:0048472">
    <property type="term" value="F:threonine-phosphate decarboxylase activity"/>
    <property type="evidence" value="ECO:0007669"/>
    <property type="project" value="UniProtKB-EC"/>
</dbReference>
<comment type="cofactor">
    <cofactor evidence="1">
        <name>pyridoxal 5'-phosphate</name>
        <dbReference type="ChEBI" id="CHEBI:597326"/>
    </cofactor>
</comment>
<reference evidence="11 12" key="1">
    <citation type="submission" date="2019-06" db="EMBL/GenBank/DDBJ databases">
        <title>Whole genome shotgun sequence of Acetobacter orleanensis NBRC 13752.</title>
        <authorList>
            <person name="Hosoyama A."/>
            <person name="Uohara A."/>
            <person name="Ohji S."/>
            <person name="Ichikawa N."/>
        </authorList>
    </citation>
    <scope>NUCLEOTIDE SEQUENCE [LARGE SCALE GENOMIC DNA]</scope>
    <source>
        <strain evidence="11 12">NBRC 13752</strain>
    </source>
</reference>
<comment type="catalytic activity">
    <reaction evidence="9">
        <text>O-phospho-L-threonine + H(+) = (R)-1-aminopropan-2-yl phosphate + CO2</text>
        <dbReference type="Rhea" id="RHEA:11492"/>
        <dbReference type="ChEBI" id="CHEBI:15378"/>
        <dbReference type="ChEBI" id="CHEBI:16526"/>
        <dbReference type="ChEBI" id="CHEBI:58563"/>
        <dbReference type="ChEBI" id="CHEBI:58675"/>
        <dbReference type="EC" id="4.1.1.81"/>
    </reaction>
</comment>
<dbReference type="EMBL" id="BJMU01000004">
    <property type="protein sequence ID" value="GEB82721.1"/>
    <property type="molecule type" value="Genomic_DNA"/>
</dbReference>
<accession>A0A4Y3TIB0</accession>
<sequence length="330" mass="35441">MVHFPTAPQPYYDLSTGISPYPYPLRMPEVSVLARLPEEEEEADLQAAAAFAYGLTHPDMVVAGAGSQSLIALLPRLLPAQRVCLLGPTYSGHAQAWYLQGVPVQQVTDPSALEHAAEQPGTVCVVCNPNNPDGRLIASEWMHRLADRCAEHGSFLVVDEAFADFEQESIAPLLPHPALGVLRSFGKTYGLPGVRLGFLLANPERAAQARALLGSWSVGSLALAAGRQALRDTAWLHTARAQARAAHTRLTTLLDAAGLPHTGQVSLFTLVLHQLAPALWQHFCTYGLVTRIFAEQPGRLRVGLPASEAAWARLETALQAWTALHAGGAP</sequence>
<evidence type="ECO:0000256" key="9">
    <source>
        <dbReference type="ARBA" id="ARBA00048531"/>
    </source>
</evidence>
<feature type="domain" description="Aminotransferase class I/classII large" evidence="10">
    <location>
        <begin position="49"/>
        <end position="306"/>
    </location>
</feature>
<dbReference type="Gene3D" id="3.40.640.10">
    <property type="entry name" value="Type I PLP-dependent aspartate aminotransferase-like (Major domain)"/>
    <property type="match status" value="1"/>
</dbReference>
<proteinExistence type="predicted"/>
<keyword evidence="12" id="KW-1185">Reference proteome</keyword>
<dbReference type="AlphaFoldDB" id="A0A4Y3TIB0"/>